<dbReference type="AlphaFoldDB" id="A0A8J5XT31"/>
<comment type="caution">
    <text evidence="7">The sequence shown here is derived from an EMBL/GenBank/DDBJ whole genome shotgun (WGS) entry which is preliminary data.</text>
</comment>
<evidence type="ECO:0000313" key="8">
    <source>
        <dbReference type="Proteomes" id="UP000751190"/>
    </source>
</evidence>
<evidence type="ECO:0000256" key="2">
    <source>
        <dbReference type="ARBA" id="ARBA00022540"/>
    </source>
</evidence>
<evidence type="ECO:0000259" key="6">
    <source>
        <dbReference type="PROSITE" id="PS50249"/>
    </source>
</evidence>
<keyword evidence="3 4" id="KW-0648">Protein biosynthesis</keyword>
<evidence type="ECO:0000256" key="5">
    <source>
        <dbReference type="SAM" id="MobiDB-lite"/>
    </source>
</evidence>
<dbReference type="Pfam" id="PF19445">
    <property type="entry name" value="eIF3h_C"/>
    <property type="match status" value="1"/>
</dbReference>
<dbReference type="InterPro" id="IPR027524">
    <property type="entry name" value="eIF3h"/>
</dbReference>
<dbReference type="OrthoDB" id="10265695at2759"/>
<gene>
    <name evidence="7" type="ORF">KFE25_006949</name>
</gene>
<feature type="region of interest" description="Disordered" evidence="5">
    <location>
        <begin position="1"/>
        <end position="25"/>
    </location>
</feature>
<comment type="function">
    <text evidence="4">Component of the eukaryotic translation initiation factor 3 (eIF-3) complex, which is involved in protein synthesis of a specialized repertoire of mRNAs and, together with other initiation factors, stimulates binding of mRNA and methionyl-tRNAi to the 40S ribosome. The eIF-3 complex specifically targets and initiates translation of a subset of mRNAs involved in cell proliferation.</text>
</comment>
<dbReference type="Proteomes" id="UP000751190">
    <property type="component" value="Unassembled WGS sequence"/>
</dbReference>
<dbReference type="Gene3D" id="3.40.140.10">
    <property type="entry name" value="Cytidine Deaminase, domain 2"/>
    <property type="match status" value="1"/>
</dbReference>
<keyword evidence="2 4" id="KW-0396">Initiation factor</keyword>
<feature type="domain" description="MPN" evidence="6">
    <location>
        <begin position="34"/>
        <end position="170"/>
    </location>
</feature>
<accession>A0A8J5XT31</accession>
<dbReference type="GO" id="GO:0005852">
    <property type="term" value="C:eukaryotic translation initiation factor 3 complex"/>
    <property type="evidence" value="ECO:0007669"/>
    <property type="project" value="UniProtKB-UniRule"/>
</dbReference>
<evidence type="ECO:0000256" key="4">
    <source>
        <dbReference type="HAMAP-Rule" id="MF_03007"/>
    </source>
</evidence>
<dbReference type="SMART" id="SM00232">
    <property type="entry name" value="JAB_MPN"/>
    <property type="match status" value="1"/>
</dbReference>
<proteinExistence type="inferred from homology"/>
<dbReference type="InterPro" id="IPR037518">
    <property type="entry name" value="MPN"/>
</dbReference>
<dbReference type="InterPro" id="IPR045810">
    <property type="entry name" value="eIF3h_C"/>
</dbReference>
<sequence length="355" mass="39650">MSAPPEEAAPSAAPKEVVEAPVGKPEERPQVEVVELDGLVLLKVIRHCKESLPSFVTGQLLGLDIGRVLEVTNCFPFPSRDDAEYGGEDDKDGAEYQVEMMRCLRNVNVDNNTVGWYQSTHLGSYMTESCLEHQFHYQENIRNCVVLVFDPMQTTVGNLELKAFRLTDEFMALYREKQFTPDALAAAKVSSTNVFQELPIKLHNSHVVMGLLLELEEGDDAVVEAQAASFEMSGGPYIEKHVELLIDCMDELSNESYKLQFYERNVQRQKLMQQQAVAAKRKADGGQRTQGEFDEELSNNPAFKPIQPPNRLEALLVANQISHHCEQVNKLSAQGLGKLYLLSNHGADAALRDAK</sequence>
<dbReference type="GO" id="GO:0008237">
    <property type="term" value="F:metallopeptidase activity"/>
    <property type="evidence" value="ECO:0007669"/>
    <property type="project" value="InterPro"/>
</dbReference>
<name>A0A8J5XT31_DIALT</name>
<dbReference type="GO" id="GO:0033290">
    <property type="term" value="C:eukaryotic 48S preinitiation complex"/>
    <property type="evidence" value="ECO:0007669"/>
    <property type="project" value="UniProtKB-UniRule"/>
</dbReference>
<dbReference type="CDD" id="cd08065">
    <property type="entry name" value="MPN_eIF3h"/>
    <property type="match status" value="1"/>
</dbReference>
<dbReference type="PANTHER" id="PTHR10410">
    <property type="entry name" value="EUKARYOTIC TRANSLATION INITIATION FACTOR 3 -RELATED"/>
    <property type="match status" value="1"/>
</dbReference>
<evidence type="ECO:0000256" key="3">
    <source>
        <dbReference type="ARBA" id="ARBA00022917"/>
    </source>
</evidence>
<dbReference type="EMBL" id="JAGTXO010000005">
    <property type="protein sequence ID" value="KAG8467897.1"/>
    <property type="molecule type" value="Genomic_DNA"/>
</dbReference>
<dbReference type="Pfam" id="PF01398">
    <property type="entry name" value="JAB"/>
    <property type="match status" value="1"/>
</dbReference>
<feature type="region of interest" description="Disordered" evidence="5">
    <location>
        <begin position="281"/>
        <end position="305"/>
    </location>
</feature>
<comment type="similarity">
    <text evidence="4">Belongs to the eIF-3 subunit H family.</text>
</comment>
<evidence type="ECO:0000256" key="1">
    <source>
        <dbReference type="ARBA" id="ARBA00022490"/>
    </source>
</evidence>
<dbReference type="HAMAP" id="MF_03007">
    <property type="entry name" value="eIF3h"/>
    <property type="match status" value="1"/>
</dbReference>
<protein>
    <recommendedName>
        <fullName evidence="4">Eukaryotic translation initiation factor 3 subunit H</fullName>
        <shortName evidence="4">eIF3h</shortName>
    </recommendedName>
</protein>
<keyword evidence="1 4" id="KW-0963">Cytoplasm</keyword>
<comment type="subcellular location">
    <subcellularLocation>
        <location evidence="4">Cytoplasm</location>
    </subcellularLocation>
</comment>
<dbReference type="GO" id="GO:0003743">
    <property type="term" value="F:translation initiation factor activity"/>
    <property type="evidence" value="ECO:0007669"/>
    <property type="project" value="UniProtKB-UniRule"/>
</dbReference>
<dbReference type="GO" id="GO:0001732">
    <property type="term" value="P:formation of cytoplasmic translation initiation complex"/>
    <property type="evidence" value="ECO:0007669"/>
    <property type="project" value="UniProtKB-UniRule"/>
</dbReference>
<reference evidence="7" key="1">
    <citation type="submission" date="2021-05" db="EMBL/GenBank/DDBJ databases">
        <title>The genome of the haptophyte Pavlova lutheri (Diacronema luteri, Pavlovales) - a model for lipid biosynthesis in eukaryotic algae.</title>
        <authorList>
            <person name="Hulatt C.J."/>
            <person name="Posewitz M.C."/>
        </authorList>
    </citation>
    <scope>NUCLEOTIDE SEQUENCE</scope>
    <source>
        <strain evidence="7">NIVA-4/92</strain>
    </source>
</reference>
<dbReference type="InterPro" id="IPR050242">
    <property type="entry name" value="JAMM_MPN+_peptidase_M67A"/>
</dbReference>
<dbReference type="OMA" id="WYQSTYF"/>
<dbReference type="GO" id="GO:0016282">
    <property type="term" value="C:eukaryotic 43S preinitiation complex"/>
    <property type="evidence" value="ECO:0007669"/>
    <property type="project" value="UniProtKB-UniRule"/>
</dbReference>
<feature type="compositionally biased region" description="Low complexity" evidence="5">
    <location>
        <begin position="1"/>
        <end position="22"/>
    </location>
</feature>
<dbReference type="InterPro" id="IPR000555">
    <property type="entry name" value="JAMM/MPN+_dom"/>
</dbReference>
<comment type="subunit">
    <text evidence="4">Component of the eukaryotic translation initiation factor 3 (eIF-3) complex.</text>
</comment>
<organism evidence="7 8">
    <name type="scientific">Diacronema lutheri</name>
    <name type="common">Unicellular marine alga</name>
    <name type="synonym">Monochrysis lutheri</name>
    <dbReference type="NCBI Taxonomy" id="2081491"/>
    <lineage>
        <taxon>Eukaryota</taxon>
        <taxon>Haptista</taxon>
        <taxon>Haptophyta</taxon>
        <taxon>Pavlovophyceae</taxon>
        <taxon>Pavlovales</taxon>
        <taxon>Pavlovaceae</taxon>
        <taxon>Diacronema</taxon>
    </lineage>
</organism>
<dbReference type="PROSITE" id="PS50249">
    <property type="entry name" value="MPN"/>
    <property type="match status" value="1"/>
</dbReference>
<evidence type="ECO:0000313" key="7">
    <source>
        <dbReference type="EMBL" id="KAG8467897.1"/>
    </source>
</evidence>
<keyword evidence="8" id="KW-1185">Reference proteome</keyword>